<evidence type="ECO:0000256" key="1">
    <source>
        <dbReference type="SAM" id="MobiDB-lite"/>
    </source>
</evidence>
<gene>
    <name evidence="2" type="ORF">J4215_03745</name>
</gene>
<feature type="region of interest" description="Disordered" evidence="1">
    <location>
        <begin position="74"/>
        <end position="113"/>
    </location>
</feature>
<reference evidence="2" key="2">
    <citation type="submission" date="2021-05" db="EMBL/GenBank/DDBJ databases">
        <title>Protein family content uncovers lineage relationships and bacterial pathway maintenance mechanisms in DPANN archaea.</title>
        <authorList>
            <person name="Castelle C.J."/>
            <person name="Meheust R."/>
            <person name="Jaffe A.L."/>
            <person name="Seitz K."/>
            <person name="Gong X."/>
            <person name="Baker B.J."/>
            <person name="Banfield J.F."/>
        </authorList>
    </citation>
    <scope>NUCLEOTIDE SEQUENCE</scope>
    <source>
        <strain evidence="2">RIFCSPLOWO2_01_FULL_AR10_48_17</strain>
    </source>
</reference>
<dbReference type="AlphaFoldDB" id="A0A8T4L2X2"/>
<evidence type="ECO:0000313" key="3">
    <source>
        <dbReference type="Proteomes" id="UP000675968"/>
    </source>
</evidence>
<reference evidence="2" key="1">
    <citation type="submission" date="2021-03" db="EMBL/GenBank/DDBJ databases">
        <authorList>
            <person name="Jaffe A."/>
        </authorList>
    </citation>
    <scope>NUCLEOTIDE SEQUENCE</scope>
    <source>
        <strain evidence="2">RIFCSPLOWO2_01_FULL_AR10_48_17</strain>
    </source>
</reference>
<sequence>MKSRRLAENQAIEQGLHQFSADPVIVAIQEKIQNPDVFTFAFGAPELNHIALGQLDEKEYRYLAQQHGVRLKKGQSTPYLDGLKAQTPHQPAATNVPAPKETASRRPARFARKPKLEQKPIFTVFKETRTQIKQRKT</sequence>
<evidence type="ECO:0000313" key="2">
    <source>
        <dbReference type="EMBL" id="MBS3061668.1"/>
    </source>
</evidence>
<proteinExistence type="predicted"/>
<comment type="caution">
    <text evidence="2">The sequence shown here is derived from an EMBL/GenBank/DDBJ whole genome shotgun (WGS) entry which is preliminary data.</text>
</comment>
<organism evidence="2 3">
    <name type="scientific">Candidatus Iainarchaeum sp</name>
    <dbReference type="NCBI Taxonomy" id="3101447"/>
    <lineage>
        <taxon>Archaea</taxon>
        <taxon>Candidatus Iainarchaeota</taxon>
        <taxon>Candidatus Iainarchaeia</taxon>
        <taxon>Candidatus Iainarchaeales</taxon>
        <taxon>Candidatus Iainarchaeaceae</taxon>
        <taxon>Candidatus Iainarchaeum</taxon>
    </lineage>
</organism>
<name>A0A8T4L2X2_9ARCH</name>
<dbReference type="Proteomes" id="UP000675968">
    <property type="component" value="Unassembled WGS sequence"/>
</dbReference>
<accession>A0A8T4L2X2</accession>
<dbReference type="EMBL" id="JAGVWC010000010">
    <property type="protein sequence ID" value="MBS3061668.1"/>
    <property type="molecule type" value="Genomic_DNA"/>
</dbReference>
<protein>
    <submittedName>
        <fullName evidence="2">Uncharacterized protein</fullName>
    </submittedName>
</protein>